<name>A0A1H2W187_ACIFE</name>
<evidence type="ECO:0000256" key="3">
    <source>
        <dbReference type="ARBA" id="ARBA00023125"/>
    </source>
</evidence>
<evidence type="ECO:0000256" key="2">
    <source>
        <dbReference type="ARBA" id="ARBA00023015"/>
    </source>
</evidence>
<dbReference type="SUPFAM" id="SSF53850">
    <property type="entry name" value="Periplasmic binding protein-like II"/>
    <property type="match status" value="1"/>
</dbReference>
<dbReference type="GO" id="GO:0000976">
    <property type="term" value="F:transcription cis-regulatory region binding"/>
    <property type="evidence" value="ECO:0007669"/>
    <property type="project" value="TreeGrafter"/>
</dbReference>
<keyword evidence="4" id="KW-0804">Transcription</keyword>
<dbReference type="Pfam" id="PF03466">
    <property type="entry name" value="LysR_substrate"/>
    <property type="match status" value="1"/>
</dbReference>
<dbReference type="Pfam" id="PF00126">
    <property type="entry name" value="HTH_1"/>
    <property type="match status" value="1"/>
</dbReference>
<proteinExistence type="inferred from homology"/>
<evidence type="ECO:0000313" key="6">
    <source>
        <dbReference type="EMBL" id="SDW73869.1"/>
    </source>
</evidence>
<accession>A0A1H2W187</accession>
<feature type="domain" description="HTH lysR-type" evidence="5">
    <location>
        <begin position="1"/>
        <end position="58"/>
    </location>
</feature>
<dbReference type="PROSITE" id="PS50931">
    <property type="entry name" value="HTH_LYSR"/>
    <property type="match status" value="1"/>
</dbReference>
<dbReference type="SUPFAM" id="SSF46785">
    <property type="entry name" value="Winged helix' DNA-binding domain"/>
    <property type="match status" value="1"/>
</dbReference>
<keyword evidence="3 6" id="KW-0238">DNA-binding</keyword>
<dbReference type="InterPro" id="IPR036388">
    <property type="entry name" value="WH-like_DNA-bd_sf"/>
</dbReference>
<evidence type="ECO:0000256" key="1">
    <source>
        <dbReference type="ARBA" id="ARBA00009437"/>
    </source>
</evidence>
<dbReference type="CDD" id="cd05466">
    <property type="entry name" value="PBP2_LTTR_substrate"/>
    <property type="match status" value="1"/>
</dbReference>
<dbReference type="Gene3D" id="1.10.10.10">
    <property type="entry name" value="Winged helix-like DNA-binding domain superfamily/Winged helix DNA-binding domain"/>
    <property type="match status" value="1"/>
</dbReference>
<dbReference type="PANTHER" id="PTHR30126">
    <property type="entry name" value="HTH-TYPE TRANSCRIPTIONAL REGULATOR"/>
    <property type="match status" value="1"/>
</dbReference>
<dbReference type="AlphaFoldDB" id="A0A1H2W187"/>
<evidence type="ECO:0000256" key="4">
    <source>
        <dbReference type="ARBA" id="ARBA00023163"/>
    </source>
</evidence>
<gene>
    <name evidence="6" type="ORF">SAMN05216495_10551</name>
</gene>
<dbReference type="GO" id="GO:0003700">
    <property type="term" value="F:DNA-binding transcription factor activity"/>
    <property type="evidence" value="ECO:0007669"/>
    <property type="project" value="InterPro"/>
</dbReference>
<organism evidence="6 7">
    <name type="scientific">Acidaminococcus fermentans</name>
    <dbReference type="NCBI Taxonomy" id="905"/>
    <lineage>
        <taxon>Bacteria</taxon>
        <taxon>Bacillati</taxon>
        <taxon>Bacillota</taxon>
        <taxon>Negativicutes</taxon>
        <taxon>Acidaminococcales</taxon>
        <taxon>Acidaminococcaceae</taxon>
        <taxon>Acidaminococcus</taxon>
    </lineage>
</organism>
<protein>
    <submittedName>
        <fullName evidence="6">DNA-binding transcriptional regulator, LysR family</fullName>
    </submittedName>
</protein>
<dbReference type="Proteomes" id="UP000182379">
    <property type="component" value="Unassembled WGS sequence"/>
</dbReference>
<comment type="similarity">
    <text evidence="1">Belongs to the LysR transcriptional regulatory family.</text>
</comment>
<evidence type="ECO:0000259" key="5">
    <source>
        <dbReference type="PROSITE" id="PS50931"/>
    </source>
</evidence>
<dbReference type="InterPro" id="IPR000847">
    <property type="entry name" value="LysR_HTH_N"/>
</dbReference>
<dbReference type="PANTHER" id="PTHR30126:SF78">
    <property type="entry name" value="HTH LYSR-TYPE DOMAIN-CONTAINING PROTEIN"/>
    <property type="match status" value="1"/>
</dbReference>
<reference evidence="6 7" key="1">
    <citation type="submission" date="2016-10" db="EMBL/GenBank/DDBJ databases">
        <authorList>
            <person name="Varghese N."/>
            <person name="Submissions S."/>
        </authorList>
    </citation>
    <scope>NUCLEOTIDE SEQUENCE [LARGE SCALE GENOMIC DNA]</scope>
    <source>
        <strain evidence="6 7">WCC6</strain>
    </source>
</reference>
<dbReference type="InterPro" id="IPR036390">
    <property type="entry name" value="WH_DNA-bd_sf"/>
</dbReference>
<sequence>MDNKDILLLKTLYEEKNITHTAKRLFLSQPALTDRLKRLEAEFGCTLFLRQPRGIQFTSEGELLYRFFLQMESSYQKIRDSLSDARIHPAGTLSIACSNVFAKYHMPRILTQFRKTYPRIEIHMKSGFSHDRYRDFLEGKYHICIVRGDHNWNEEKRLLWQDPLCAFSREPLNMDLLPSYPYIHYVTDPLLQNVLDDWWYAHYRKPPLTIIETDAMDTCLKMVQEGLGFTLLSRSCGQDTPRITPTVLTTLEGKPLLRETWMFYRKNYRHLASVRAFVEFMEEKY</sequence>
<dbReference type="EMBL" id="FNOP01000005">
    <property type="protein sequence ID" value="SDW73869.1"/>
    <property type="molecule type" value="Genomic_DNA"/>
</dbReference>
<dbReference type="Gene3D" id="3.40.190.290">
    <property type="match status" value="1"/>
</dbReference>
<dbReference type="InterPro" id="IPR005119">
    <property type="entry name" value="LysR_subst-bd"/>
</dbReference>
<comment type="caution">
    <text evidence="6">The sequence shown here is derived from an EMBL/GenBank/DDBJ whole genome shotgun (WGS) entry which is preliminary data.</text>
</comment>
<keyword evidence="2" id="KW-0805">Transcription regulation</keyword>
<dbReference type="PRINTS" id="PR00039">
    <property type="entry name" value="HTHLYSR"/>
</dbReference>
<evidence type="ECO:0000313" key="7">
    <source>
        <dbReference type="Proteomes" id="UP000182379"/>
    </source>
</evidence>
<dbReference type="RefSeq" id="WP_074705336.1">
    <property type="nucleotide sequence ID" value="NZ_CALAKB010000006.1"/>
</dbReference>